<accession>A0A9X6KA33</accession>
<reference evidence="1 2" key="1">
    <citation type="submission" date="2016-10" db="EMBL/GenBank/DDBJ databases">
        <title>Comparative genomics of Bacillus thuringiensis reveals a path to pathogens against multiple invertebrate hosts.</title>
        <authorList>
            <person name="Zheng J."/>
            <person name="Gao Q."/>
            <person name="Liu H."/>
            <person name="Peng D."/>
            <person name="Ruan L."/>
            <person name="Sun M."/>
        </authorList>
    </citation>
    <scope>NUCLEOTIDE SEQUENCE [LARGE SCALE GENOMIC DNA]</scope>
    <source>
        <strain evidence="1">HD5</strain>
    </source>
</reference>
<dbReference type="AlphaFoldDB" id="A0A9X6KA33"/>
<evidence type="ECO:0000313" key="2">
    <source>
        <dbReference type="Proteomes" id="UP000194551"/>
    </source>
</evidence>
<proteinExistence type="predicted"/>
<sequence>MKLDITLPETDLRARNHLRYIIFCYKFHYISIVDLCNKAGLHYQQFKRAIKGESSYRSQCSVGSRLVAQLPWMTSEAMIQESLQLLDDISEKLKRFDKLQESEKLQGGDSHE</sequence>
<evidence type="ECO:0000313" key="1">
    <source>
        <dbReference type="EMBL" id="OTZ94054.1"/>
    </source>
</evidence>
<name>A0A9X6KA33_BACTU</name>
<gene>
    <name evidence="1" type="ORF">BK774_31555</name>
</gene>
<comment type="caution">
    <text evidence="1">The sequence shown here is derived from an EMBL/GenBank/DDBJ whole genome shotgun (WGS) entry which is preliminary data.</text>
</comment>
<organism evidence="1 2">
    <name type="scientific">Bacillus thuringiensis</name>
    <dbReference type="NCBI Taxonomy" id="1428"/>
    <lineage>
        <taxon>Bacteria</taxon>
        <taxon>Bacillati</taxon>
        <taxon>Bacillota</taxon>
        <taxon>Bacilli</taxon>
        <taxon>Bacillales</taxon>
        <taxon>Bacillaceae</taxon>
        <taxon>Bacillus</taxon>
        <taxon>Bacillus cereus group</taxon>
    </lineage>
</organism>
<protein>
    <submittedName>
        <fullName evidence="1">Uncharacterized protein</fullName>
    </submittedName>
</protein>
<dbReference type="EMBL" id="NFEM01000149">
    <property type="protein sequence ID" value="OTZ94054.1"/>
    <property type="molecule type" value="Genomic_DNA"/>
</dbReference>
<dbReference type="Proteomes" id="UP000194551">
    <property type="component" value="Unassembled WGS sequence"/>
</dbReference>